<keyword evidence="1" id="KW-0175">Coiled coil</keyword>
<feature type="region of interest" description="Disordered" evidence="2">
    <location>
        <begin position="1"/>
        <end position="31"/>
    </location>
</feature>
<evidence type="ECO:0000313" key="4">
    <source>
        <dbReference type="Proteomes" id="UP000283895"/>
    </source>
</evidence>
<name>A0A423W6S6_9PEZI</name>
<reference evidence="3 4" key="1">
    <citation type="submission" date="2015-09" db="EMBL/GenBank/DDBJ databases">
        <title>Host preference determinants of Valsa canker pathogens revealed by comparative genomics.</title>
        <authorList>
            <person name="Yin Z."/>
            <person name="Huang L."/>
        </authorList>
    </citation>
    <scope>NUCLEOTIDE SEQUENCE [LARGE SCALE GENOMIC DNA]</scope>
    <source>
        <strain evidence="3 4">03-1</strain>
    </source>
</reference>
<dbReference type="Proteomes" id="UP000283895">
    <property type="component" value="Unassembled WGS sequence"/>
</dbReference>
<accession>A0A423W6S6</accession>
<evidence type="ECO:0000256" key="1">
    <source>
        <dbReference type="SAM" id="Coils"/>
    </source>
</evidence>
<feature type="coiled-coil region" evidence="1">
    <location>
        <begin position="119"/>
        <end position="174"/>
    </location>
</feature>
<dbReference type="OrthoDB" id="10472618at2759"/>
<protein>
    <submittedName>
        <fullName evidence="3">Uncharacterized protein</fullName>
    </submittedName>
</protein>
<dbReference type="EMBL" id="LKEA01000024">
    <property type="protein sequence ID" value="ROV99036.1"/>
    <property type="molecule type" value="Genomic_DNA"/>
</dbReference>
<comment type="caution">
    <text evidence="3">The sequence shown here is derived from an EMBL/GenBank/DDBJ whole genome shotgun (WGS) entry which is preliminary data.</text>
</comment>
<dbReference type="AlphaFoldDB" id="A0A423W6S6"/>
<keyword evidence="4" id="KW-1185">Reference proteome</keyword>
<proteinExistence type="predicted"/>
<organism evidence="3 4">
    <name type="scientific">Cytospora schulzeri</name>
    <dbReference type="NCBI Taxonomy" id="448051"/>
    <lineage>
        <taxon>Eukaryota</taxon>
        <taxon>Fungi</taxon>
        <taxon>Dikarya</taxon>
        <taxon>Ascomycota</taxon>
        <taxon>Pezizomycotina</taxon>
        <taxon>Sordariomycetes</taxon>
        <taxon>Sordariomycetidae</taxon>
        <taxon>Diaporthales</taxon>
        <taxon>Cytosporaceae</taxon>
        <taxon>Cytospora</taxon>
    </lineage>
</organism>
<evidence type="ECO:0000256" key="2">
    <source>
        <dbReference type="SAM" id="MobiDB-lite"/>
    </source>
</evidence>
<evidence type="ECO:0000313" key="3">
    <source>
        <dbReference type="EMBL" id="ROV99036.1"/>
    </source>
</evidence>
<sequence>MEDHDMNMSDANADPSAPTTGAEDASNNQEIIQITPDETVTIHQVSPEAIHAATDNPALQKLLGSFQHNLKTNFRVSQGAMSSHRLVEDSSSRYKVSARGDQLGAVSAAYRKKDVMGIIENAKQIMKEARKTVDDSKADTKHTRQRLVKLEDSYAELAKENVEMKAMLERLIGEKMGGQQQVNKIRSQLADVSLDED</sequence>
<gene>
    <name evidence="3" type="ORF">VMCG_06617</name>
</gene>